<keyword evidence="2 5" id="KW-0812">Transmembrane</keyword>
<gene>
    <name evidence="7" type="ORF">AN957_17905</name>
</gene>
<comment type="caution">
    <text evidence="7">The sequence shown here is derived from an EMBL/GenBank/DDBJ whole genome shotgun (WGS) entry which is preliminary data.</text>
</comment>
<comment type="subcellular location">
    <subcellularLocation>
        <location evidence="1">Membrane</location>
        <topology evidence="1">Multi-pass membrane protein</topology>
    </subcellularLocation>
</comment>
<evidence type="ECO:0000256" key="1">
    <source>
        <dbReference type="ARBA" id="ARBA00004141"/>
    </source>
</evidence>
<dbReference type="Proteomes" id="UP000050996">
    <property type="component" value="Unassembled WGS sequence"/>
</dbReference>
<dbReference type="EMBL" id="LJIX01000006">
    <property type="protein sequence ID" value="KQL20269.1"/>
    <property type="molecule type" value="Genomic_DNA"/>
</dbReference>
<feature type="domain" description="ABC-2 type transporter transmembrane" evidence="6">
    <location>
        <begin position="20"/>
        <end position="411"/>
    </location>
</feature>
<dbReference type="STRING" id="1637975.AN957_17905"/>
<name>A0A0Q3TAC5_9BACI</name>
<feature type="transmembrane region" description="Helical" evidence="5">
    <location>
        <begin position="391"/>
        <end position="412"/>
    </location>
</feature>
<dbReference type="AlphaFoldDB" id="A0A0Q3TAC5"/>
<dbReference type="GO" id="GO:0140359">
    <property type="term" value="F:ABC-type transporter activity"/>
    <property type="evidence" value="ECO:0007669"/>
    <property type="project" value="InterPro"/>
</dbReference>
<evidence type="ECO:0000259" key="6">
    <source>
        <dbReference type="Pfam" id="PF12698"/>
    </source>
</evidence>
<dbReference type="InterPro" id="IPR013525">
    <property type="entry name" value="ABC2_TM"/>
</dbReference>
<evidence type="ECO:0000256" key="4">
    <source>
        <dbReference type="ARBA" id="ARBA00023136"/>
    </source>
</evidence>
<organism evidence="7 8">
    <name type="scientific">Cytobacillus solani</name>
    <dbReference type="NCBI Taxonomy" id="1637975"/>
    <lineage>
        <taxon>Bacteria</taxon>
        <taxon>Bacillati</taxon>
        <taxon>Bacillota</taxon>
        <taxon>Bacilli</taxon>
        <taxon>Bacillales</taxon>
        <taxon>Bacillaceae</taxon>
        <taxon>Cytobacillus</taxon>
    </lineage>
</organism>
<keyword evidence="4 5" id="KW-0472">Membrane</keyword>
<feature type="transmembrane region" description="Helical" evidence="5">
    <location>
        <begin position="301"/>
        <end position="325"/>
    </location>
</feature>
<evidence type="ECO:0000256" key="5">
    <source>
        <dbReference type="SAM" id="Phobius"/>
    </source>
</evidence>
<evidence type="ECO:0000313" key="8">
    <source>
        <dbReference type="Proteomes" id="UP000050996"/>
    </source>
</evidence>
<sequence length="420" mass="46300">MIAQLIKKELLMVWRRPRELVILLFMPFVLITILGAALGSIIDGEAPDLDIKLAVIQKDDAAYGEEKMIKKMASLPISPEEKAVAIEGIKSFNPIRILFDDVFASEEFKDSIQVTEMETVPSDKEALEYSGILEIPAGFTEQFYLHAFFNEDEVPKLNLKLNESSTLEGSVLNDIFTSFQEDISLWSALPSLGIDPETLQNSIISKVGKTETVTKKKPVNAVTYYAIGMCVMFMFYVAGNSAALALEEKENQIYGRILLANVPVPIFFVGIFVSTIIITFVQMNILFGLSALIHGVSWPNVIDYFVVTFTLCVMVGGFAVFISAINYRSNSRSATQVFSSFLIPIIAFVGGSFIPVSQIGGFFEMISQYSPGGAGISAYYKIMQGYSLSDVSSQLLSVSITTVLLLLLSILIRPRRGESI</sequence>
<protein>
    <submittedName>
        <fullName evidence="7">ABC transporter</fullName>
    </submittedName>
</protein>
<feature type="transmembrane region" description="Helical" evidence="5">
    <location>
        <begin position="337"/>
        <end position="356"/>
    </location>
</feature>
<dbReference type="InterPro" id="IPR052902">
    <property type="entry name" value="ABC-2_transporter"/>
</dbReference>
<dbReference type="Pfam" id="PF12698">
    <property type="entry name" value="ABC2_membrane_3"/>
    <property type="match status" value="1"/>
</dbReference>
<reference evidence="7 8" key="1">
    <citation type="submission" date="2015-09" db="EMBL/GenBank/DDBJ databases">
        <title>Genome sequencing project for genomic taxonomy and phylogenomics of Bacillus-like bacteria.</title>
        <authorList>
            <person name="Liu B."/>
            <person name="Wang J."/>
            <person name="Zhu Y."/>
            <person name="Liu G."/>
            <person name="Chen Q."/>
            <person name="Chen Z."/>
            <person name="Lan J."/>
            <person name="Che J."/>
            <person name="Ge C."/>
            <person name="Shi H."/>
            <person name="Pan Z."/>
            <person name="Liu X."/>
        </authorList>
    </citation>
    <scope>NUCLEOTIDE SEQUENCE [LARGE SCALE GENOMIC DNA]</scope>
    <source>
        <strain evidence="7 8">FJAT-18043</strain>
    </source>
</reference>
<dbReference type="RefSeq" id="WP_056685422.1">
    <property type="nucleotide sequence ID" value="NZ_LJIX01000006.1"/>
</dbReference>
<accession>A0A0Q3TAC5</accession>
<keyword evidence="3 5" id="KW-1133">Transmembrane helix</keyword>
<dbReference type="PANTHER" id="PTHR43027:SF1">
    <property type="entry name" value="DOXORUBICIN RESISTANCE ABC TRANSPORTER PERMEASE PROTEIN DRRC-RELATED"/>
    <property type="match status" value="1"/>
</dbReference>
<dbReference type="PANTHER" id="PTHR43027">
    <property type="entry name" value="DOXORUBICIN RESISTANCE ABC TRANSPORTER PERMEASE PROTEIN DRRC-RELATED"/>
    <property type="match status" value="1"/>
</dbReference>
<dbReference type="GO" id="GO:0016020">
    <property type="term" value="C:membrane"/>
    <property type="evidence" value="ECO:0007669"/>
    <property type="project" value="UniProtKB-SubCell"/>
</dbReference>
<feature type="transmembrane region" description="Helical" evidence="5">
    <location>
        <begin position="258"/>
        <end position="281"/>
    </location>
</feature>
<evidence type="ECO:0000256" key="3">
    <source>
        <dbReference type="ARBA" id="ARBA00022989"/>
    </source>
</evidence>
<dbReference type="PATRIC" id="fig|1637975.4.peg.3519"/>
<feature type="transmembrane region" description="Helical" evidence="5">
    <location>
        <begin position="224"/>
        <end position="246"/>
    </location>
</feature>
<evidence type="ECO:0000313" key="7">
    <source>
        <dbReference type="EMBL" id="KQL20269.1"/>
    </source>
</evidence>
<proteinExistence type="predicted"/>
<feature type="transmembrane region" description="Helical" evidence="5">
    <location>
        <begin position="20"/>
        <end position="42"/>
    </location>
</feature>
<keyword evidence="8" id="KW-1185">Reference proteome</keyword>
<evidence type="ECO:0000256" key="2">
    <source>
        <dbReference type="ARBA" id="ARBA00022692"/>
    </source>
</evidence>